<dbReference type="RefSeq" id="WP_051789929.1">
    <property type="nucleotide sequence ID" value="NZ_CP013251.1"/>
</dbReference>
<reference evidence="9 10" key="1">
    <citation type="journal article" date="2016" name="Front. Microbiol.">
        <title>Genomic Insight into the Host-Endosymbiont Relationship of Endozoicomonas montiporae CL-33(T) with its Coral Host.</title>
        <authorList>
            <person name="Ding J.-Y."/>
            <person name="Shiu J.-H."/>
            <person name="Chen W.-M."/>
            <person name="Chiang Y.-R."/>
            <person name="Tang S.-L."/>
        </authorList>
    </citation>
    <scope>NUCLEOTIDE SEQUENCE [LARGE SCALE GENOMIC DNA]</scope>
    <source>
        <strain evidence="9 10">CL-33</strain>
    </source>
</reference>
<dbReference type="GO" id="GO:0005886">
    <property type="term" value="C:plasma membrane"/>
    <property type="evidence" value="ECO:0007669"/>
    <property type="project" value="UniProtKB-SubCell"/>
</dbReference>
<dbReference type="OrthoDB" id="9791874at2"/>
<feature type="transmembrane region" description="Helical" evidence="7">
    <location>
        <begin position="167"/>
        <end position="187"/>
    </location>
</feature>
<accession>A0A142BGH8</accession>
<evidence type="ECO:0000313" key="9">
    <source>
        <dbReference type="EMBL" id="AMO57854.1"/>
    </source>
</evidence>
<evidence type="ECO:0000256" key="2">
    <source>
        <dbReference type="ARBA" id="ARBA00008193"/>
    </source>
</evidence>
<evidence type="ECO:0000256" key="1">
    <source>
        <dbReference type="ARBA" id="ARBA00004651"/>
    </source>
</evidence>
<comment type="similarity">
    <text evidence="2">Belongs to the UPF0126 family.</text>
</comment>
<feature type="transmembrane region" description="Helical" evidence="7">
    <location>
        <begin position="24"/>
        <end position="42"/>
    </location>
</feature>
<keyword evidence="4 7" id="KW-0812">Transmembrane</keyword>
<dbReference type="EMBL" id="CP013251">
    <property type="protein sequence ID" value="AMO57854.1"/>
    <property type="molecule type" value="Genomic_DNA"/>
</dbReference>
<dbReference type="STRING" id="570277.EZMO1_3913"/>
<protein>
    <recommendedName>
        <fullName evidence="8">Glycine transporter domain-containing protein</fullName>
    </recommendedName>
</protein>
<comment type="subcellular location">
    <subcellularLocation>
        <location evidence="1">Cell membrane</location>
        <topology evidence="1">Multi-pass membrane protein</topology>
    </subcellularLocation>
</comment>
<dbReference type="AlphaFoldDB" id="A0A142BGH8"/>
<feature type="domain" description="Glycine transporter" evidence="8">
    <location>
        <begin position="110"/>
        <end position="182"/>
    </location>
</feature>
<evidence type="ECO:0000256" key="5">
    <source>
        <dbReference type="ARBA" id="ARBA00022989"/>
    </source>
</evidence>
<evidence type="ECO:0000256" key="7">
    <source>
        <dbReference type="SAM" id="Phobius"/>
    </source>
</evidence>
<sequence length="226" mass="24599">MQRLYVAIYSGLTSQTGKAPLLEILYIIAITVEAMSGAIAAGKKQMDPFGILIIACVTAFGGGTLRDLVLDNHPLVWVGRPDFLIITCSAALLIILVRPWIKYLTEAFLVLDAIGLITFSIIGAQKTLQLGHSYLIASIMAVFTGAFGGVIRDILCNQVPLVFRKELYGSISFLAAWMFLGLTMTSLSMTACIVMTLITGFALRILAITMNLELPKFNFDDQNKKG</sequence>
<dbReference type="PANTHER" id="PTHR30506:SF3">
    <property type="entry name" value="UPF0126 INNER MEMBRANE PROTEIN YADS-RELATED"/>
    <property type="match status" value="1"/>
</dbReference>
<feature type="transmembrane region" description="Helical" evidence="7">
    <location>
        <begin position="49"/>
        <end position="69"/>
    </location>
</feature>
<dbReference type="KEGG" id="emp:EZMO1_3913"/>
<dbReference type="PANTHER" id="PTHR30506">
    <property type="entry name" value="INNER MEMBRANE PROTEIN"/>
    <property type="match status" value="1"/>
</dbReference>
<evidence type="ECO:0000259" key="8">
    <source>
        <dbReference type="Pfam" id="PF03458"/>
    </source>
</evidence>
<feature type="transmembrane region" description="Helical" evidence="7">
    <location>
        <begin position="103"/>
        <end position="122"/>
    </location>
</feature>
<evidence type="ECO:0000256" key="6">
    <source>
        <dbReference type="ARBA" id="ARBA00023136"/>
    </source>
</evidence>
<dbReference type="InterPro" id="IPR005115">
    <property type="entry name" value="Gly_transporter"/>
</dbReference>
<evidence type="ECO:0000256" key="4">
    <source>
        <dbReference type="ARBA" id="ARBA00022692"/>
    </source>
</evidence>
<proteinExistence type="inferred from homology"/>
<keyword evidence="6 7" id="KW-0472">Membrane</keyword>
<feature type="transmembrane region" description="Helical" evidence="7">
    <location>
        <begin position="134"/>
        <end position="155"/>
    </location>
</feature>
<keyword evidence="5 7" id="KW-1133">Transmembrane helix</keyword>
<name>A0A142BGH8_9GAMM</name>
<feature type="transmembrane region" description="Helical" evidence="7">
    <location>
        <begin position="193"/>
        <end position="214"/>
    </location>
</feature>
<dbReference type="PATRIC" id="fig|570277.3.peg.4209"/>
<dbReference type="Pfam" id="PF03458">
    <property type="entry name" value="Gly_transporter"/>
    <property type="match status" value="2"/>
</dbReference>
<gene>
    <name evidence="9" type="ORF">EZMO1_3913</name>
</gene>
<dbReference type="Proteomes" id="UP000071065">
    <property type="component" value="Chromosome"/>
</dbReference>
<feature type="transmembrane region" description="Helical" evidence="7">
    <location>
        <begin position="75"/>
        <end position="96"/>
    </location>
</feature>
<feature type="domain" description="Glycine transporter" evidence="8">
    <location>
        <begin position="24"/>
        <end position="97"/>
    </location>
</feature>
<evidence type="ECO:0000313" key="10">
    <source>
        <dbReference type="Proteomes" id="UP000071065"/>
    </source>
</evidence>
<organism evidence="9 10">
    <name type="scientific">Endozoicomonas montiporae CL-33</name>
    <dbReference type="NCBI Taxonomy" id="570277"/>
    <lineage>
        <taxon>Bacteria</taxon>
        <taxon>Pseudomonadati</taxon>
        <taxon>Pseudomonadota</taxon>
        <taxon>Gammaproteobacteria</taxon>
        <taxon>Oceanospirillales</taxon>
        <taxon>Endozoicomonadaceae</taxon>
        <taxon>Endozoicomonas</taxon>
    </lineage>
</organism>
<evidence type="ECO:0000256" key="3">
    <source>
        <dbReference type="ARBA" id="ARBA00022475"/>
    </source>
</evidence>
<keyword evidence="3" id="KW-1003">Cell membrane</keyword>